<dbReference type="AlphaFoldDB" id="A0A0E9UYB5"/>
<sequence>MPGSCSFNSTELPLTVRLPSKHEP</sequence>
<evidence type="ECO:0000313" key="1">
    <source>
        <dbReference type="EMBL" id="JAH70726.1"/>
    </source>
</evidence>
<name>A0A0E9UYB5_ANGAN</name>
<accession>A0A0E9UYB5</accession>
<organism evidence="1">
    <name type="scientific">Anguilla anguilla</name>
    <name type="common">European freshwater eel</name>
    <name type="synonym">Muraena anguilla</name>
    <dbReference type="NCBI Taxonomy" id="7936"/>
    <lineage>
        <taxon>Eukaryota</taxon>
        <taxon>Metazoa</taxon>
        <taxon>Chordata</taxon>
        <taxon>Craniata</taxon>
        <taxon>Vertebrata</taxon>
        <taxon>Euteleostomi</taxon>
        <taxon>Actinopterygii</taxon>
        <taxon>Neopterygii</taxon>
        <taxon>Teleostei</taxon>
        <taxon>Anguilliformes</taxon>
        <taxon>Anguillidae</taxon>
        <taxon>Anguilla</taxon>
    </lineage>
</organism>
<proteinExistence type="predicted"/>
<protein>
    <submittedName>
        <fullName evidence="1">Uncharacterized protein</fullName>
    </submittedName>
</protein>
<reference evidence="1" key="1">
    <citation type="submission" date="2014-11" db="EMBL/GenBank/DDBJ databases">
        <authorList>
            <person name="Amaro Gonzalez C."/>
        </authorList>
    </citation>
    <scope>NUCLEOTIDE SEQUENCE</scope>
</reference>
<dbReference type="EMBL" id="GBXM01037851">
    <property type="protein sequence ID" value="JAH70726.1"/>
    <property type="molecule type" value="Transcribed_RNA"/>
</dbReference>
<reference evidence="1" key="2">
    <citation type="journal article" date="2015" name="Fish Shellfish Immunol.">
        <title>Early steps in the European eel (Anguilla anguilla)-Vibrio vulnificus interaction in the gills: Role of the RtxA13 toxin.</title>
        <authorList>
            <person name="Callol A."/>
            <person name="Pajuelo D."/>
            <person name="Ebbesson L."/>
            <person name="Teles M."/>
            <person name="MacKenzie S."/>
            <person name="Amaro C."/>
        </authorList>
    </citation>
    <scope>NUCLEOTIDE SEQUENCE</scope>
</reference>